<protein>
    <submittedName>
        <fullName evidence="1">Unannotated protein</fullName>
    </submittedName>
</protein>
<reference evidence="1" key="1">
    <citation type="submission" date="2020-05" db="EMBL/GenBank/DDBJ databases">
        <authorList>
            <person name="Chiriac C."/>
            <person name="Salcher M."/>
            <person name="Ghai R."/>
            <person name="Kavagutti S V."/>
        </authorList>
    </citation>
    <scope>NUCLEOTIDE SEQUENCE</scope>
</reference>
<name>A0A6J6EPF6_9ZZZZ</name>
<dbReference type="NCBIfam" id="NF040672">
    <property type="entry name" value="SCO2322_fam"/>
    <property type="match status" value="1"/>
</dbReference>
<dbReference type="EMBL" id="CAEZTL010000143">
    <property type="protein sequence ID" value="CAB4577796.1"/>
    <property type="molecule type" value="Genomic_DNA"/>
</dbReference>
<gene>
    <name evidence="1" type="ORF">UFOPK1683_01056</name>
</gene>
<sequence length="187" mass="19953">MNEVQSRKNPITLRLIAGISCALLAATVSIPTSQAAEKGYRYWGYYQAGANSTQWKAAMTGPTVDIADGSVEGWIFTFSSNDIPSTPPSVKPRFAAICGKTKPEMGFKRIGLVIDFGNPAISPKGDKIRSTITRCVVTAEESQGIDVLAQALKVRTDKSGLLCGINGYPSKECGAEIVAPKALIKKK</sequence>
<accession>A0A6J6EPF6</accession>
<proteinExistence type="predicted"/>
<organism evidence="1">
    <name type="scientific">freshwater metagenome</name>
    <dbReference type="NCBI Taxonomy" id="449393"/>
    <lineage>
        <taxon>unclassified sequences</taxon>
        <taxon>metagenomes</taxon>
        <taxon>ecological metagenomes</taxon>
    </lineage>
</organism>
<dbReference type="InterPro" id="IPR047703">
    <property type="entry name" value="SCO2322-like"/>
</dbReference>
<evidence type="ECO:0000313" key="1">
    <source>
        <dbReference type="EMBL" id="CAB4577796.1"/>
    </source>
</evidence>
<dbReference type="AlphaFoldDB" id="A0A6J6EPF6"/>